<dbReference type="EMBL" id="HQ852454">
    <property type="protein sequence ID" value="ADV39996.1"/>
    <property type="molecule type" value="Other_RNA"/>
</dbReference>
<keyword evidence="72" id="KW-0922">Interferon antiviral system evasion</keyword>
<keyword evidence="28" id="KW-1162">Viral penetration into host cytoplasm</keyword>
<keyword evidence="62" id="KW-0543">Viral nucleoprotein</keyword>
<evidence type="ECO:0000256" key="63">
    <source>
        <dbReference type="ARBA" id="ARBA00023136"/>
    </source>
</evidence>
<keyword evidence="35" id="KW-0053">Apoptosis</keyword>
<evidence type="ECO:0000256" key="8">
    <source>
        <dbReference type="ARBA" id="ARBA00004338"/>
    </source>
</evidence>
<evidence type="ECO:0000256" key="44">
    <source>
        <dbReference type="ARBA" id="ARBA00022833"/>
    </source>
</evidence>
<keyword evidence="20" id="KW-1168">Fusion of virus membrane with host membrane</keyword>
<dbReference type="InterPro" id="IPR038568">
    <property type="entry name" value="HCV_NS5A_1B_sf"/>
</dbReference>
<evidence type="ECO:0000256" key="52">
    <source>
        <dbReference type="ARBA" id="ARBA00022890"/>
    </source>
</evidence>
<dbReference type="InterPro" id="IPR024350">
    <property type="entry name" value="HCV_NS5a_C"/>
</dbReference>
<dbReference type="InterPro" id="IPR043504">
    <property type="entry name" value="Peptidase_S1_PA_chymotrypsin"/>
</dbReference>
<dbReference type="InterPro" id="IPR002166">
    <property type="entry name" value="RNA_pol_HCV"/>
</dbReference>
<comment type="catalytic activity">
    <reaction evidence="85">
        <text>ATP + H2O = ADP + phosphate + H(+)</text>
        <dbReference type="Rhea" id="RHEA:13065"/>
        <dbReference type="ChEBI" id="CHEBI:15377"/>
        <dbReference type="ChEBI" id="CHEBI:15378"/>
        <dbReference type="ChEBI" id="CHEBI:30616"/>
        <dbReference type="ChEBI" id="CHEBI:43474"/>
        <dbReference type="ChEBI" id="CHEBI:456216"/>
        <dbReference type="EC" id="3.6.4.13"/>
    </reaction>
</comment>
<evidence type="ECO:0000259" key="91">
    <source>
        <dbReference type="PROSITE" id="PS51194"/>
    </source>
</evidence>
<dbReference type="Gene3D" id="1.10.820.10">
    <property type="entry name" value="RNA Helicase Chain A , domain 3"/>
    <property type="match status" value="1"/>
</dbReference>
<feature type="compositionally biased region" description="Acidic residues" evidence="87">
    <location>
        <begin position="2394"/>
        <end position="2404"/>
    </location>
</feature>
<evidence type="ECO:0000256" key="65">
    <source>
        <dbReference type="ARBA" id="ARBA00023147"/>
    </source>
</evidence>
<feature type="transmembrane region" description="Helical" evidence="88">
    <location>
        <begin position="1824"/>
        <end position="1845"/>
    </location>
</feature>
<dbReference type="GO" id="GO:0044191">
    <property type="term" value="C:host cell mitochondrial membrane"/>
    <property type="evidence" value="ECO:0007669"/>
    <property type="project" value="UniProtKB-SubCell"/>
</dbReference>
<keyword evidence="42" id="KW-0720">Serine protease</keyword>
<dbReference type="GO" id="GO:0039502">
    <property type="term" value="P:symbiont-mediated suppression of host type I interferon-mediated signaling pathway"/>
    <property type="evidence" value="ECO:0007669"/>
    <property type="project" value="UniProtKB-KW"/>
</dbReference>
<evidence type="ECO:0000256" key="46">
    <source>
        <dbReference type="ARBA" id="ARBA00022842"/>
    </source>
</evidence>
<dbReference type="InterPro" id="IPR042205">
    <property type="entry name" value="HCV_NS2_C"/>
</dbReference>
<dbReference type="InterPro" id="IPR000745">
    <property type="entry name" value="HCV_NS4a"/>
</dbReference>
<dbReference type="Gene3D" id="3.30.160.890">
    <property type="entry name" value="Hepatitis C virus envelope glycoprotein E1, chain C"/>
    <property type="match status" value="1"/>
</dbReference>
<organism evidence="94 95">
    <name type="scientific">Recombinant Hepatitis C virus DH6-JFH1</name>
    <dbReference type="NCBI Taxonomy" id="945060"/>
    <lineage>
        <taxon>Viruses</taxon>
        <taxon>Riboviria</taxon>
        <taxon>Orthornavirae</taxon>
        <taxon>Kitrinoviricota</taxon>
        <taxon>Flasuviricetes</taxon>
        <taxon>Amarillovirales</taxon>
        <taxon>Flaviviridae</taxon>
        <taxon>Hepacivirus</taxon>
        <taxon>Hepacivirus hominis</taxon>
    </lineage>
</organism>
<evidence type="ECO:0000256" key="13">
    <source>
        <dbReference type="ARBA" id="ARBA00008286"/>
    </source>
</evidence>
<comment type="function">
    <text evidence="80">RNA-dependent RNA polymerase that performs primer-template recognition and RNA synthesis during viral replication. Initiates RNA transcription/replication at a flavin adenine dinucleotide (FAD), resulting in a 5'- FAD cap on viral RNAs. In this way, recognition of viral 5' RNA by host pattern recognition receptors can be bypassed, thereby evading activation of antiviral pathways.</text>
</comment>
<dbReference type="InterPro" id="IPR002531">
    <property type="entry name" value="HCV_NS1"/>
</dbReference>
<evidence type="ECO:0000256" key="87">
    <source>
        <dbReference type="SAM" id="MobiDB-lite"/>
    </source>
</evidence>
<dbReference type="InterPro" id="IPR001650">
    <property type="entry name" value="Helicase_C-like"/>
</dbReference>
<evidence type="ECO:0000256" key="64">
    <source>
        <dbReference type="ARBA" id="ARBA00023139"/>
    </source>
</evidence>
<feature type="transmembrane region" description="Helical" evidence="88">
    <location>
        <begin position="752"/>
        <end position="777"/>
    </location>
</feature>
<keyword evidence="32" id="KW-0808">Transferase</keyword>
<dbReference type="Pfam" id="PF01001">
    <property type="entry name" value="HCV_NS4b"/>
    <property type="match status" value="1"/>
</dbReference>
<evidence type="ECO:0000256" key="18">
    <source>
        <dbReference type="ARBA" id="ARBA00022499"/>
    </source>
</evidence>
<dbReference type="GO" id="GO:0006508">
    <property type="term" value="P:proteolysis"/>
    <property type="evidence" value="ECO:0007669"/>
    <property type="project" value="UniProtKB-KW"/>
</dbReference>
<feature type="compositionally biased region" description="Low complexity" evidence="87">
    <location>
        <begin position="2192"/>
        <end position="2209"/>
    </location>
</feature>
<keyword evidence="21" id="KW-1170">Fusion of virus membrane with host endosomal membrane</keyword>
<evidence type="ECO:0000256" key="85">
    <source>
        <dbReference type="ARBA" id="ARBA00047984"/>
    </source>
</evidence>
<evidence type="ECO:0000256" key="20">
    <source>
        <dbReference type="ARBA" id="ARBA00022506"/>
    </source>
</evidence>
<evidence type="ECO:0000256" key="56">
    <source>
        <dbReference type="ARBA" id="ARBA00022989"/>
    </source>
</evidence>
<dbReference type="InterPro" id="IPR043128">
    <property type="entry name" value="Rev_trsase/Diguanyl_cyclase"/>
</dbReference>
<dbReference type="InterPro" id="IPR038170">
    <property type="entry name" value="NS5A_1a_sf"/>
</dbReference>
<feature type="compositionally biased region" description="Basic residues" evidence="87">
    <location>
        <begin position="7"/>
        <end position="16"/>
    </location>
</feature>
<evidence type="ECO:0000256" key="74">
    <source>
        <dbReference type="ARBA" id="ARBA00023274"/>
    </source>
</evidence>
<keyword evidence="66" id="KW-1015">Disulfide bond</keyword>
<dbReference type="InterPro" id="IPR007094">
    <property type="entry name" value="RNA-dir_pol_PSvirus"/>
</dbReference>
<evidence type="ECO:0000256" key="22">
    <source>
        <dbReference type="ARBA" id="ARBA00022511"/>
    </source>
</evidence>
<keyword evidence="43" id="KW-1114">Inhibition of host interferon signaling pathway by virus</keyword>
<evidence type="ECO:0000256" key="7">
    <source>
        <dbReference type="ARBA" id="ARBA00004291"/>
    </source>
</evidence>
<keyword evidence="59" id="KW-1182">Viral ion channel</keyword>
<keyword evidence="74" id="KW-0687">Ribonucleoprotein</keyword>
<dbReference type="GO" id="GO:0008270">
    <property type="term" value="F:zinc ion binding"/>
    <property type="evidence" value="ECO:0007669"/>
    <property type="project" value="InterPro"/>
</dbReference>
<dbReference type="Gene3D" id="2.40.10.120">
    <property type="match status" value="1"/>
</dbReference>
<dbReference type="GO" id="GO:0044220">
    <property type="term" value="C:host cell perinuclear region of cytoplasm"/>
    <property type="evidence" value="ECO:0007669"/>
    <property type="project" value="UniProtKB-SubCell"/>
</dbReference>
<evidence type="ECO:0000256" key="15">
    <source>
        <dbReference type="ARBA" id="ARBA00022448"/>
    </source>
</evidence>
<evidence type="ECO:0000256" key="58">
    <source>
        <dbReference type="ARBA" id="ARBA00023015"/>
    </source>
</evidence>
<dbReference type="Pfam" id="PF01539">
    <property type="entry name" value="HCV_env"/>
    <property type="match status" value="1"/>
</dbReference>
<dbReference type="GO" id="GO:0017111">
    <property type="term" value="F:ribonucleoside triphosphate phosphatase activity"/>
    <property type="evidence" value="ECO:0007669"/>
    <property type="project" value="UniProtKB-EC"/>
</dbReference>
<evidence type="ECO:0000256" key="23">
    <source>
        <dbReference type="ARBA" id="ARBA00022553"/>
    </source>
</evidence>
<evidence type="ECO:0000256" key="19">
    <source>
        <dbReference type="ARBA" id="ARBA00022504"/>
    </source>
</evidence>
<evidence type="ECO:0000256" key="73">
    <source>
        <dbReference type="ARBA" id="ARBA00023268"/>
    </source>
</evidence>
<dbReference type="Pfam" id="PF07652">
    <property type="entry name" value="Flavi_DEAD"/>
    <property type="match status" value="1"/>
</dbReference>
<dbReference type="InterPro" id="IPR009003">
    <property type="entry name" value="Peptidase_S1_PA"/>
</dbReference>
<dbReference type="GO" id="GO:0019087">
    <property type="term" value="P:symbiont-mediated transformation of host cell"/>
    <property type="evidence" value="ECO:0007669"/>
    <property type="project" value="InterPro"/>
</dbReference>
<keyword evidence="57" id="KW-0007">Acetylation</keyword>
<evidence type="ECO:0000256" key="82">
    <source>
        <dbReference type="ARBA" id="ARBA00046219"/>
    </source>
</evidence>
<dbReference type="GO" id="GO:0039654">
    <property type="term" value="P:fusion of virus membrane with host endosome membrane"/>
    <property type="evidence" value="ECO:0007669"/>
    <property type="project" value="UniProtKB-KW"/>
</dbReference>
<evidence type="ECO:0000256" key="62">
    <source>
        <dbReference type="ARBA" id="ARBA00023086"/>
    </source>
</evidence>
<evidence type="ECO:0000256" key="42">
    <source>
        <dbReference type="ARBA" id="ARBA00022825"/>
    </source>
</evidence>
<dbReference type="InterPro" id="IPR027417">
    <property type="entry name" value="P-loop_NTPase"/>
</dbReference>
<dbReference type="Pfam" id="PF01543">
    <property type="entry name" value="HCV_capsid"/>
    <property type="match status" value="1"/>
</dbReference>
<feature type="transmembrane region" description="Helical" evidence="88">
    <location>
        <begin position="1882"/>
        <end position="1902"/>
    </location>
</feature>
<keyword evidence="36" id="KW-0479">Metal-binding</keyword>
<evidence type="ECO:0000256" key="38">
    <source>
        <dbReference type="ARBA" id="ARBA00022801"/>
    </source>
</evidence>
<dbReference type="GO" id="GO:0042025">
    <property type="term" value="C:host cell nucleus"/>
    <property type="evidence" value="ECO:0007669"/>
    <property type="project" value="UniProtKB-SubCell"/>
</dbReference>
<dbReference type="Pfam" id="PF12941">
    <property type="entry name" value="HCV_NS5a_C"/>
    <property type="match status" value="1"/>
</dbReference>
<keyword evidence="50" id="KW-0261">Viral envelope protein</keyword>
<dbReference type="SMART" id="SM00487">
    <property type="entry name" value="DEXDc"/>
    <property type="match status" value="1"/>
</dbReference>
<keyword evidence="18" id="KW-1017">Isopeptide bond</keyword>
<dbReference type="GO" id="GO:0039545">
    <property type="term" value="P:symbiont-mediated suppression of host cytoplasmic pattern recognition receptor signaling pathway via inhibition of MAVS activity"/>
    <property type="evidence" value="ECO:0007669"/>
    <property type="project" value="UniProtKB-KW"/>
</dbReference>
<keyword evidence="52" id="KW-1164">Virus endocytosis by host</keyword>
<dbReference type="GO" id="GO:0019062">
    <property type="term" value="P:virion attachment to host cell"/>
    <property type="evidence" value="ECO:0007669"/>
    <property type="project" value="UniProtKB-KW"/>
</dbReference>
<keyword evidence="27" id="KW-0945">Host-virus interaction</keyword>
<evidence type="ECO:0000256" key="32">
    <source>
        <dbReference type="ARBA" id="ARBA00022679"/>
    </source>
</evidence>
<dbReference type="PROSITE" id="PS51192">
    <property type="entry name" value="HELICASE_ATP_BIND_1"/>
    <property type="match status" value="1"/>
</dbReference>
<evidence type="ECO:0000259" key="93">
    <source>
        <dbReference type="PROSITE" id="PS51822"/>
    </source>
</evidence>
<evidence type="ECO:0000256" key="60">
    <source>
        <dbReference type="ARBA" id="ARBA00023050"/>
    </source>
</evidence>
<keyword evidence="68" id="KW-0325">Glycoprotein</keyword>
<comment type="function">
    <text evidence="82">Induces a specific membrane alteration that serves as a scaffold for the virus replication complex. This membrane alteration gives rise to the so-called ER-derived membranous web that contains the replication complex. NS4B self-interaction contributes to its function in membranous web formation. Promotes host TRIF protein degradation in a CASP8-dependent manner thereby inhibiting host TLR3-mediated interferon signaling. Disrupts the interaction between STING and TBK1 contributing to the inhibition of interferon signaling.</text>
</comment>
<dbReference type="Pfam" id="PF08301">
    <property type="entry name" value="HCV_NS5a_1b"/>
    <property type="match status" value="1"/>
</dbReference>
<keyword evidence="26" id="KW-1165">Clathrin-mediated endocytosis of virus by host</keyword>
<dbReference type="Pfam" id="PF00998">
    <property type="entry name" value="RdRP_3"/>
    <property type="match status" value="1"/>
</dbReference>
<keyword evidence="71" id="KW-1035">Host cytoplasm</keyword>
<keyword evidence="60" id="KW-1072">Activation of host autophagy by virus</keyword>
<feature type="domain" description="Peptidase C18" evidence="92">
    <location>
        <begin position="899"/>
        <end position="1026"/>
    </location>
</feature>
<keyword evidence="75" id="KW-0899">Viral immunoevasion</keyword>
<dbReference type="Pfam" id="PF01006">
    <property type="entry name" value="HCV_NS4a"/>
    <property type="match status" value="1"/>
</dbReference>
<dbReference type="GO" id="GO:0039527">
    <property type="term" value="P:symbiont-mediated suppression of host TRAF-mediated signal transduction"/>
    <property type="evidence" value="ECO:0007669"/>
    <property type="project" value="UniProtKB-KW"/>
</dbReference>
<evidence type="ECO:0000256" key="29">
    <source>
        <dbReference type="ARBA" id="ARBA00022632"/>
    </source>
</evidence>
<evidence type="ECO:0000256" key="1">
    <source>
        <dbReference type="ARBA" id="ARBA00001117"/>
    </source>
</evidence>
<feature type="region of interest" description="Disordered" evidence="87">
    <location>
        <begin position="1"/>
        <end position="77"/>
    </location>
</feature>
<evidence type="ECO:0000256" key="57">
    <source>
        <dbReference type="ARBA" id="ARBA00022990"/>
    </source>
</evidence>
<evidence type="ECO:0000313" key="94">
    <source>
        <dbReference type="EMBL" id="ADV39996.1"/>
    </source>
</evidence>
<feature type="domain" description="Helicase C-terminal" evidence="91">
    <location>
        <begin position="1361"/>
        <end position="1538"/>
    </location>
</feature>
<keyword evidence="17" id="KW-0696">RNA-directed RNA polymerase</keyword>
<evidence type="ECO:0000256" key="25">
    <source>
        <dbReference type="ARBA" id="ARBA00022562"/>
    </source>
</evidence>
<dbReference type="InterPro" id="IPR049913">
    <property type="entry name" value="HCV_p7"/>
</dbReference>
<evidence type="ECO:0000256" key="5">
    <source>
        <dbReference type="ARBA" id="ARBA00004153"/>
    </source>
</evidence>
<dbReference type="Gene3D" id="1.20.1280.150">
    <property type="entry name" value="Hepatitis C virus non-structural protein NS2, N-terminal domain"/>
    <property type="match status" value="1"/>
</dbReference>
<evidence type="ECO:0000256" key="70">
    <source>
        <dbReference type="ARBA" id="ARBA00023190"/>
    </source>
</evidence>
<feature type="domain" description="Helicase ATP-binding" evidence="90">
    <location>
        <begin position="1217"/>
        <end position="1369"/>
    </location>
</feature>
<dbReference type="FunFam" id="3.30.160.890:FF:000001">
    <property type="entry name" value="Genome polyprotein"/>
    <property type="match status" value="1"/>
</dbReference>
<keyword evidence="70" id="KW-1041">Host lipid droplet</keyword>
<dbReference type="GO" id="GO:0039645">
    <property type="term" value="P:symbiont-mediated perturbation of host cell cycle G1/S transition checkpoint"/>
    <property type="evidence" value="ECO:0007669"/>
    <property type="project" value="UniProtKB-KW"/>
</dbReference>
<evidence type="ECO:0000256" key="78">
    <source>
        <dbReference type="ARBA" id="ARBA00023303"/>
    </source>
</evidence>
<keyword evidence="56 88" id="KW-1133">Transmembrane helix</keyword>
<evidence type="ECO:0000256" key="43">
    <source>
        <dbReference type="ARBA" id="ARBA00022830"/>
    </source>
</evidence>
<comment type="similarity">
    <text evidence="13">Belongs to the hepacivirus polyprotein family.</text>
</comment>
<feature type="region of interest" description="Disordered" evidence="87">
    <location>
        <begin position="2348"/>
        <end position="2428"/>
    </location>
</feature>
<feature type="domain" description="RdRp catalytic" evidence="89">
    <location>
        <begin position="2652"/>
        <end position="2770"/>
    </location>
</feature>
<evidence type="ECO:0000256" key="17">
    <source>
        <dbReference type="ARBA" id="ARBA00022484"/>
    </source>
</evidence>
<keyword evidence="76" id="KW-0449">Lipoprotein</keyword>
<feature type="compositionally biased region" description="Low complexity" evidence="87">
    <location>
        <begin position="2351"/>
        <end position="2375"/>
    </location>
</feature>
<evidence type="ECO:0000256" key="71">
    <source>
        <dbReference type="ARBA" id="ARBA00023200"/>
    </source>
</evidence>
<feature type="region of interest" description="Disordered" evidence="87">
    <location>
        <begin position="2296"/>
        <end position="2329"/>
    </location>
</feature>
<dbReference type="GO" id="GO:0034220">
    <property type="term" value="P:monoatomic ion transmembrane transport"/>
    <property type="evidence" value="ECO:0007669"/>
    <property type="project" value="UniProtKB-KW"/>
</dbReference>
<dbReference type="InterPro" id="IPR013192">
    <property type="entry name" value="HCV_NS5A_1a"/>
</dbReference>
<dbReference type="InterPro" id="IPR002518">
    <property type="entry name" value="HCV_NS2"/>
</dbReference>
<evidence type="ECO:0000256" key="35">
    <source>
        <dbReference type="ARBA" id="ARBA00022703"/>
    </source>
</evidence>
<feature type="transmembrane region" description="Helical" evidence="88">
    <location>
        <begin position="783"/>
        <end position="803"/>
    </location>
</feature>
<keyword evidence="61" id="KW-0406">Ion transport</keyword>
<evidence type="ECO:0000259" key="90">
    <source>
        <dbReference type="PROSITE" id="PS51192"/>
    </source>
</evidence>
<dbReference type="GO" id="GO:0005524">
    <property type="term" value="F:ATP binding"/>
    <property type="evidence" value="ECO:0007669"/>
    <property type="project" value="UniProtKB-KW"/>
</dbReference>
<dbReference type="GO" id="GO:0019013">
    <property type="term" value="C:viral nucleocapsid"/>
    <property type="evidence" value="ECO:0007669"/>
    <property type="project" value="UniProtKB-KW"/>
</dbReference>
<evidence type="ECO:0000259" key="89">
    <source>
        <dbReference type="PROSITE" id="PS50507"/>
    </source>
</evidence>
<keyword evidence="22" id="KW-1032">Host cell membrane</keyword>
<evidence type="ECO:0000256" key="69">
    <source>
        <dbReference type="ARBA" id="ARBA00023184"/>
    </source>
</evidence>
<dbReference type="InterPro" id="IPR002522">
    <property type="entry name" value="HCV_core_N"/>
</dbReference>
<evidence type="ECO:0000256" key="88">
    <source>
        <dbReference type="SAM" id="Phobius"/>
    </source>
</evidence>
<dbReference type="Gene3D" id="3.40.50.300">
    <property type="entry name" value="P-loop containing nucleotide triphosphate hydrolases"/>
    <property type="match status" value="2"/>
</dbReference>
<evidence type="ECO:0000256" key="4">
    <source>
        <dbReference type="ARBA" id="ARBA00004147"/>
    </source>
</evidence>
<evidence type="ECO:0000256" key="31">
    <source>
        <dbReference type="ARBA" id="ARBA00022670"/>
    </source>
</evidence>
<evidence type="ECO:0000256" key="27">
    <source>
        <dbReference type="ARBA" id="ARBA00022581"/>
    </source>
</evidence>
<evidence type="ECO:0000256" key="12">
    <source>
        <dbReference type="ARBA" id="ARBA00004563"/>
    </source>
</evidence>
<evidence type="ECO:0000256" key="45">
    <source>
        <dbReference type="ARBA" id="ARBA00022840"/>
    </source>
</evidence>
<dbReference type="PROSITE" id="PS51194">
    <property type="entry name" value="HELICASE_CTER"/>
    <property type="match status" value="1"/>
</dbReference>
<feature type="transmembrane region" description="Helical" evidence="88">
    <location>
        <begin position="3010"/>
        <end position="3028"/>
    </location>
</feature>
<evidence type="ECO:0000256" key="59">
    <source>
        <dbReference type="ARBA" id="ARBA00023039"/>
    </source>
</evidence>
<reference evidence="94 95" key="1">
    <citation type="journal article" date="2011" name="J. Virol.">
        <title>Efficient culture adaptation of hepatitis C virus recombinants with genotype-specific core-NS2 by using previously identified mutations.</title>
        <authorList>
            <person name="Scheel T.K."/>
            <person name="Gottwein J.M."/>
            <person name="Carlsen T.H."/>
            <person name="Li Y.P."/>
            <person name="Jensen T.B."/>
            <person name="Spengler U."/>
            <person name="Weis N."/>
            <person name="Bukh J."/>
        </authorList>
    </citation>
    <scope>NUCLEOTIDE SEQUENCE [LARGE SCALE GENOMIC DNA]</scope>
    <source>
        <strain evidence="94">DH6-JFH1</strain>
    </source>
</reference>
<dbReference type="FunFam" id="1.20.1280.150:FF:000001">
    <property type="entry name" value="Genome polyprotein"/>
    <property type="match status" value="1"/>
</dbReference>
<dbReference type="Pfam" id="PF08300">
    <property type="entry name" value="HCV_NS5a_1a"/>
    <property type="match status" value="1"/>
</dbReference>
<evidence type="ECO:0000256" key="53">
    <source>
        <dbReference type="ARBA" id="ARBA00022953"/>
    </source>
</evidence>
<keyword evidence="24" id="KW-0167">Capsid protein</keyword>
<dbReference type="Pfam" id="PF02907">
    <property type="entry name" value="Peptidase_S29"/>
    <property type="match status" value="1"/>
</dbReference>
<evidence type="ECO:0000256" key="9">
    <source>
        <dbReference type="ARBA" id="ARBA00004407"/>
    </source>
</evidence>
<evidence type="ECO:0000256" key="80">
    <source>
        <dbReference type="ARBA" id="ARBA00046032"/>
    </source>
</evidence>
<dbReference type="SUPFAM" id="SSF50494">
    <property type="entry name" value="Trypsin-like serine proteases"/>
    <property type="match status" value="1"/>
</dbReference>
<comment type="subunit">
    <text evidence="83">Homohexamer. Homoheptamer. Interacts with protease NS2.</text>
</comment>
<keyword evidence="51" id="KW-0694">RNA-binding</keyword>
<evidence type="ECO:0000256" key="83">
    <source>
        <dbReference type="ARBA" id="ARBA00046771"/>
    </source>
</evidence>
<keyword evidence="33 88" id="KW-0812">Transmembrane</keyword>
<evidence type="ECO:0000256" key="41">
    <source>
        <dbReference type="ARBA" id="ARBA00022807"/>
    </source>
</evidence>
<keyword evidence="54" id="KW-1105">Inhibition of host STAT1 by virus</keyword>
<keyword evidence="45" id="KW-0067">ATP-binding</keyword>
<keyword evidence="55" id="KW-1097">Inhibition of host MAVS by virus</keyword>
<keyword evidence="79" id="KW-1078">G1/S host cell cycle checkpoint dysregulation by virus</keyword>
<dbReference type="InterPro" id="IPR001490">
    <property type="entry name" value="HCV_NS4b"/>
</dbReference>
<dbReference type="Gene3D" id="6.10.250.2920">
    <property type="match status" value="1"/>
</dbReference>
<accession>E7ELW3</accession>
<name>E7ELW3_9HEPC</name>
<evidence type="ECO:0000256" key="3">
    <source>
        <dbReference type="ARBA" id="ARBA00001947"/>
    </source>
</evidence>
<dbReference type="GO" id="GO:0004197">
    <property type="term" value="F:cysteine-type endopeptidase activity"/>
    <property type="evidence" value="ECO:0007669"/>
    <property type="project" value="InterPro"/>
</dbReference>
<keyword evidence="48" id="KW-0946">Virion</keyword>
<dbReference type="Gene3D" id="2.30.30.710">
    <property type="entry name" value="Hepatitis C virus non-structural protein NS2, C-terminal domain"/>
    <property type="match status" value="1"/>
</dbReference>
<dbReference type="InterPro" id="IPR002868">
    <property type="entry name" value="HCV_NS5a"/>
</dbReference>
<dbReference type="InterPro" id="IPR002519">
    <property type="entry name" value="HCV_Env"/>
</dbReference>
<keyword evidence="30" id="KW-1110">Inhibition of host TRAFs by virus</keyword>
<dbReference type="InterPro" id="IPR004109">
    <property type="entry name" value="HepC_NS3_protease"/>
</dbReference>
<keyword evidence="46" id="KW-0460">Magnesium</keyword>
<evidence type="ECO:0000256" key="10">
    <source>
        <dbReference type="ARBA" id="ARBA00004458"/>
    </source>
</evidence>
<dbReference type="InterPro" id="IPR014001">
    <property type="entry name" value="Helicase_ATP-bd"/>
</dbReference>
<evidence type="ECO:0000256" key="40">
    <source>
        <dbReference type="ARBA" id="ARBA00022806"/>
    </source>
</evidence>
<feature type="domain" description="Peptidase S29" evidence="93">
    <location>
        <begin position="1027"/>
        <end position="1208"/>
    </location>
</feature>
<dbReference type="FunFam" id="4.10.710.10:FF:000001">
    <property type="entry name" value="Genome polyprotein"/>
    <property type="match status" value="1"/>
</dbReference>
<evidence type="ECO:0000256" key="77">
    <source>
        <dbReference type="ARBA" id="ARBA00023296"/>
    </source>
</evidence>
<feature type="region of interest" description="Disordered" evidence="87">
    <location>
        <begin position="1477"/>
        <end position="1497"/>
    </location>
</feature>
<dbReference type="GO" id="GO:0020002">
    <property type="term" value="C:host cell plasma membrane"/>
    <property type="evidence" value="ECO:0007669"/>
    <property type="project" value="UniProtKB-SubCell"/>
</dbReference>
<keyword evidence="34" id="KW-0548">Nucleotidyltransferase</keyword>
<keyword evidence="64" id="KW-0564">Palmitate</keyword>
<evidence type="ECO:0000256" key="68">
    <source>
        <dbReference type="ARBA" id="ARBA00023180"/>
    </source>
</evidence>
<evidence type="ECO:0000256" key="81">
    <source>
        <dbReference type="ARBA" id="ARBA00046133"/>
    </source>
</evidence>
<dbReference type="Pfam" id="PF01506">
    <property type="entry name" value="HCV_NS5a"/>
    <property type="match status" value="1"/>
</dbReference>
<dbReference type="InterPro" id="IPR011492">
    <property type="entry name" value="Flavi_DEAD"/>
</dbReference>
<evidence type="ECO:0000256" key="16">
    <source>
        <dbReference type="ARBA" id="ARBA00022482"/>
    </source>
</evidence>
<comment type="cofactor">
    <cofactor evidence="2">
        <name>Mg(2+)</name>
        <dbReference type="ChEBI" id="CHEBI:18420"/>
    </cofactor>
</comment>
<evidence type="ECO:0000256" key="30">
    <source>
        <dbReference type="ARBA" id="ARBA00022647"/>
    </source>
</evidence>
<evidence type="ECO:0000256" key="66">
    <source>
        <dbReference type="ARBA" id="ARBA00023157"/>
    </source>
</evidence>
<dbReference type="SUPFAM" id="SSF52540">
    <property type="entry name" value="P-loop containing nucleoside triphosphate hydrolases"/>
    <property type="match status" value="2"/>
</dbReference>
<dbReference type="InterPro" id="IPR002521">
    <property type="entry name" value="HCV_Core_C"/>
</dbReference>
<keyword evidence="47" id="KW-0832">Ubl conjugation</keyword>
<keyword evidence="40" id="KW-0347">Helicase</keyword>
<dbReference type="Gene3D" id="6.10.250.1750">
    <property type="match status" value="1"/>
</dbReference>
<keyword evidence="23" id="KW-0597">Phosphoprotein</keyword>
<comment type="subcellular location">
    <subcellularLocation>
        <location evidence="6">Host cell membrane</location>
    </subcellularLocation>
    <subcellularLocation>
        <location evidence="9">Host cytoplasm</location>
        <location evidence="9">Host perinuclear region</location>
    </subcellularLocation>
    <subcellularLocation>
        <location evidence="5">Host endoplasmic reticulum membrane</location>
        <topology evidence="5">Multi-pass membrane protein</topology>
    </subcellularLocation>
    <subcellularLocation>
        <location evidence="7">Host endoplasmic reticulum membrane</location>
        <topology evidence="7">Peripheral membrane protein</topology>
    </subcellularLocation>
    <subcellularLocation>
        <location evidence="11">Host endoplasmic reticulum membrane</location>
        <topology evidence="11">Single-pass type I membrane protein</topology>
    </subcellularLocation>
    <subcellularLocation>
        <location evidence="86">Host endoplasmic reticulum membrane</location>
        <topology evidence="86">Single-pass type IV membrane protein</topology>
    </subcellularLocation>
    <subcellularLocation>
        <location evidence="8">Host lipid droplet</location>
    </subcellularLocation>
    <subcellularLocation>
        <location evidence="10">Host mitochondrion membrane</location>
        <topology evidence="10">Single-pass type I membrane protein</topology>
    </subcellularLocation>
    <subcellularLocation>
        <location evidence="4">Host nucleus</location>
    </subcellularLocation>
    <subcellularLocation>
        <location evidence="12">Virion membrane</location>
        <topology evidence="12">Single-pass type I membrane protein</topology>
    </subcellularLocation>
</comment>
<protein>
    <recommendedName>
        <fullName evidence="14">Genome polyprotein</fullName>
    </recommendedName>
</protein>
<evidence type="ECO:0000256" key="14">
    <source>
        <dbReference type="ARBA" id="ARBA00020107"/>
    </source>
</evidence>
<evidence type="ECO:0000256" key="2">
    <source>
        <dbReference type="ARBA" id="ARBA00001946"/>
    </source>
</evidence>
<evidence type="ECO:0000256" key="24">
    <source>
        <dbReference type="ARBA" id="ARBA00022561"/>
    </source>
</evidence>
<dbReference type="PROSITE" id="PS51693">
    <property type="entry name" value="HCV_NS2_PRO"/>
    <property type="match status" value="1"/>
</dbReference>
<evidence type="ECO:0000256" key="84">
    <source>
        <dbReference type="ARBA" id="ARBA00047631"/>
    </source>
</evidence>
<evidence type="ECO:0000256" key="76">
    <source>
        <dbReference type="ARBA" id="ARBA00023288"/>
    </source>
</evidence>
<dbReference type="Pfam" id="PF01542">
    <property type="entry name" value="HCV_core"/>
    <property type="match status" value="1"/>
</dbReference>
<dbReference type="GO" id="GO:0015267">
    <property type="term" value="F:channel activity"/>
    <property type="evidence" value="ECO:0007669"/>
    <property type="project" value="UniProtKB-KW"/>
</dbReference>
<dbReference type="SUPFAM" id="SSF56672">
    <property type="entry name" value="DNA/RNA polymerases"/>
    <property type="match status" value="1"/>
</dbReference>
<dbReference type="CDD" id="cd23202">
    <property type="entry name" value="Hepacivirus_RdRp"/>
    <property type="match status" value="1"/>
</dbReference>
<feature type="region of interest" description="Disordered" evidence="87">
    <location>
        <begin position="2188"/>
        <end position="2209"/>
    </location>
</feature>
<evidence type="ECO:0000256" key="67">
    <source>
        <dbReference type="ARBA" id="ARBA00023163"/>
    </source>
</evidence>
<sequence length="3029" mass="328329">MSTNPKPQRKTKRNTNRRPQDVKFPGGGQIVGGVYLLPRRGPRLGVRATRKTSERSQPRGRRQPIPKARRPEGRTWAQPGYPWPLYGNEGCGWAGWLLSPRGSRPSWGPTDPRRRSRNLGKVIDTLTCGFADLMGYIPLVGAPLGGAARALAHGVRVLEDGVNYATGNLPGCSFSIFLLALLSCLTVPASAYQVRNSSGLYHVTNDCPNSSIVYETADTILHSPGCVPCVREGNASKCWVAVAPTVATRDGKLPTTQLRRHIDLLVGSATLCSALYVGDLCGSVFLVGQLFTFSPRRHWTTQDCNCSMYPGHITGHRMAWDMMMNWSPTTALVVAQLLRVPQAILDMIAGAHWGVLAGIAYFSMVGNWAKVLVVLLLFAGVDAETHVTGGTAAATTSGLASLFNHGARQNVQLINSNGSWHINSTALNCNASLDTGWLAGLFYYYKFNSSGCPERMASCRPLADFNQGWGPISYANGSGPEHRPYCWHYPPKPCGIVPARNVCGPVYCFTPSPVVVGTTDRAGVPTYNWGDNESDVFVLNNTRPPLGNWFGCTWMNSSGFTKVCGAPPCIIGGVGNNTLHCPTDCFRKHPEATYSRCGSGPWITPRCLVHYSYRLWHYPCTINYTLFKVRMYVGGVEHRLEVACNWTRGERCDLDDRDRSELSPLLLSTTQWQVLPCSFTTLPALTTGLIHLHQNIVDVQYLYGVGSSIVSWAIKWEYVILLFLLLADARICSCLWMMLLISQAEAALENLVLLNAASLAGTHGLVSFLVFFCFAWYLKGKWVPGAVYALYGMWPLLLLLLALPQRAYALDTEMAASCGGVVLVGLMALTLSPHYKRYISWCLWWLQYFLTRVEAQLHVWVPPLNVRGGRDAVILLMCVVYPALVFDITKLLLAVFGPLWILQTSLLKVPYFVRVQGLLRICALARKIAGGHYVQMAIIKVGALTGTYVYNHLTPLRDWAHNGLRDLAVAVEPVVFSQMETKLITWGADTAACGDIIDGLPVSARRGREILLGPADGMVSKGWRLLAPITAYAQQTRGLLGAIVVSMTGRDRTEQAGEVQILSTVSQSFLGTTISGVLWTVYHGAGNKTLAGLRGPVTQMYSSAEGDLVGWPSPPGTKSLEPCKCGAVDLYLVTRNADVIPARRRGDKRGALLSPRPISTLKGSSGGPVLCPRGHVVGLFRAAVCSRGVAKSIDFIPVETLDVVTRSPTFSDNSTPPAVPQTYQVGYLHAPTGSGKSTKVPVAYAAQGYKVLVLNPSVAATLGFGAYLSKAHGINPNIRTGVRTVMTGEAITYSTYGKFLADGGCASGAYDIIICDECHAVDATSILGIGTVLDQAETAGVRLTVLATATPPGSVTTPHPDIEEVGLGREGEIPFYGRAIPLSCIKGGRHLIFCHSKKKCDELAAALRGMGLNAVAYYRGLDVSIIPAQGDVVVVATDALMTGYTGDFDSVIDCNVAVTQAVDFSLDPTFTITTQTVPQDAVSRSQRRGRTGRGRQGTYRYVSTGERASGMFDSVVLCECYDAGAAWYDLTPAETTVRLRAYFNTPGLPVCQDHLEFWEAVFTGLTHIDAHFLSQTKQAGENFAYLVAYQATVCARAKAPPPSWDAMWKCLARLKPTLAGPTPLLYRLGPITNEVTLTHPGTKYIATCMQADLEVMTSTWVLAGGVLAAVAAYCLATGCVSIIGRLHVNQRVVVAPDKEVLYEAFDEMEECASRAALIEEGQRIAEMLKSKIQGLLQQASKQAQDIQPAMQASWPKVEQFWARHMWNFISGIQYLAGLSTLPGNPAVASMMAFSAALTSPLSTSTTILLNIMGGWLASQIAPPAGATGFVVSGLVGAAVGSIGLGKVLVDILAGYGAGISGALVAFKIMSGEKPSMEDVINLLPGILSPGALVVGVICAAILRRHVGPGEGAVQWMNRLIAFASRGNHVAPTHYVTESDASQRVTQLLGSLTITSLLRRLHNWITEDCPIPCSGSWLRDVWDWVCTILTDFKNWLTSKLFPKLPGLPFISCQKGYKGVWAGTGIMTTRCPCGANISGNVRLGSMRITGPKTCMNTWQGTFPINCYTEGQCAPKPPTNYKTAIWRVAASEYAEVTQHGSYSYVTGLTTDNLKIPCQLPSPEFFSWVDGVQIHRFAPTPKPFFRDEVSFCVGLNSYAVGSQLPCEPEPDADVLRSMLTDPPHITAETAARRLARGSPPSEASSSVSQLSAPSLRATCTTHSNTYDVDMVDANLLMEGGVAQTEPESRVPVLDFLEPMAEEESDLEPSIPSECMLPRSGFPRALPAWARPDYNPPLVESWRRPDYQPPTVAGCALPPPKKAPTPPPRRRRTVGLSESTISEALQQLAIKTFGQPPSSGDAGSSTGAGAAESGGPTSPGEPAPSETGSASSMPPLEGEPGDPDLESDQVELQPPPQGGGVAPGSGSGSWSTCSEEDDTTVCCSMSYSWTGALITPCSPEEEKLPINPLSNSLLRYHNKVYCTTSKSASQRAKKVTFDRTQVLDAHYDSVLKDIKLAASKVSARLLTLEEACQLTPPHSARSKYGFGAKEVRSLSGRAVNHIKSVWKDLLEDPQTPIPTTIMAKNEVFCVDPAKGGKKPARLIVYPDLGVRVCEKMALYDITQKLPQAVMGASYGFQYSPAQRVEYLLKAWAEKKDPMGFSYDTRCFDSTVTERDIRTEESIYQACSLPEEARTAIHSLTERLYVGGPMFNSKGQTCGYRRCRASGVLTTSMGNTITCYVKALAACKAAGIVAPTMLVCGDDLVVISESQGTEEDERNLRAFTEAMTRYSAPPGDPPRPEYDLELITSCSSNVSVALGPRGRRRYYLTRDPTTPLARAAWETVRHSPINSWLGNIIQYAPTIWVRMVLMTHFFSILMVQDTLDQNLNFEMYGSVYSVNPLDLPAIIERLHGLDAFSMHTYSHHELTRVASALRKLGAPPLRVWKSRARAVRASLISRGGKAAVCGRYLFNWAVKTKLKLTPLPEARLLDLSSWFTVGAGGGDIFHSVSRARPRSLLFGLLLLFVGVGLFLLPAR</sequence>
<keyword evidence="78" id="KW-0407">Ion channel</keyword>
<dbReference type="GO" id="GO:0044186">
    <property type="term" value="C:host cell lipid droplet"/>
    <property type="evidence" value="ECO:0007669"/>
    <property type="project" value="UniProtKB-SubCell"/>
</dbReference>
<comment type="catalytic activity">
    <reaction evidence="84">
        <text>a ribonucleoside 5'-triphosphate + H2O = a ribonucleoside 5'-diphosphate + phosphate + H(+)</text>
        <dbReference type="Rhea" id="RHEA:23680"/>
        <dbReference type="ChEBI" id="CHEBI:15377"/>
        <dbReference type="ChEBI" id="CHEBI:15378"/>
        <dbReference type="ChEBI" id="CHEBI:43474"/>
        <dbReference type="ChEBI" id="CHEBI:57930"/>
        <dbReference type="ChEBI" id="CHEBI:61557"/>
        <dbReference type="EC" id="3.6.1.15"/>
    </reaction>
</comment>
<evidence type="ECO:0000256" key="39">
    <source>
        <dbReference type="ARBA" id="ARBA00022804"/>
    </source>
</evidence>
<evidence type="ECO:0000256" key="55">
    <source>
        <dbReference type="ARBA" id="ARBA00022986"/>
    </source>
</evidence>
<dbReference type="GO" id="GO:1990904">
    <property type="term" value="C:ribonucleoprotein complex"/>
    <property type="evidence" value="ECO:0007669"/>
    <property type="project" value="UniProtKB-KW"/>
</dbReference>
<dbReference type="GO" id="GO:0003724">
    <property type="term" value="F:RNA helicase activity"/>
    <property type="evidence" value="ECO:0007669"/>
    <property type="project" value="UniProtKB-EC"/>
</dbReference>
<keyword evidence="19" id="KW-1121">Modulation of host cell cycle by virus</keyword>
<keyword evidence="29" id="KW-1090">Inhibition of host innate immune response by virus</keyword>
<dbReference type="Gene3D" id="2.20.25.210">
    <property type="entry name" value="Hepatitis C NS5A, domain 1B"/>
    <property type="match status" value="1"/>
</dbReference>
<dbReference type="GO" id="GO:0039563">
    <property type="term" value="P:symbiont-mediated suppression of host JAK-STAT cascade via inhibition of STAT1 activity"/>
    <property type="evidence" value="ECO:0007669"/>
    <property type="project" value="UniProtKB-KW"/>
</dbReference>
<keyword evidence="38" id="KW-0378">Hydrolase</keyword>
<keyword evidence="77" id="KW-1160">Virus entry into host cell</keyword>
<dbReference type="GO" id="GO:0019031">
    <property type="term" value="C:viral envelope"/>
    <property type="evidence" value="ECO:0007669"/>
    <property type="project" value="UniProtKB-KW"/>
</dbReference>
<dbReference type="CDD" id="cd20903">
    <property type="entry name" value="HCV_p7"/>
    <property type="match status" value="1"/>
</dbReference>
<dbReference type="FunFam" id="3.40.50.300:FF:000717">
    <property type="entry name" value="Genome polyprotein"/>
    <property type="match status" value="1"/>
</dbReference>
<dbReference type="InterPro" id="IPR054175">
    <property type="entry name" value="NS3_helicase_C"/>
</dbReference>
<feature type="compositionally biased region" description="Pro residues" evidence="87">
    <location>
        <begin position="2312"/>
        <end position="2322"/>
    </location>
</feature>
<dbReference type="GO" id="GO:0005198">
    <property type="term" value="F:structural molecule activity"/>
    <property type="evidence" value="ECO:0007669"/>
    <property type="project" value="InterPro"/>
</dbReference>
<keyword evidence="25" id="KW-1048">Host nucleus</keyword>
<keyword evidence="39" id="KW-1161">Viral attachment to host cell</keyword>
<dbReference type="Pfam" id="PF22027">
    <property type="entry name" value="NS3_helicase_C"/>
    <property type="match status" value="1"/>
</dbReference>
<evidence type="ECO:0000313" key="95">
    <source>
        <dbReference type="Proteomes" id="UP000120356"/>
    </source>
</evidence>
<feature type="compositionally biased region" description="Basic residues" evidence="87">
    <location>
        <begin position="58"/>
        <end position="68"/>
    </location>
</feature>
<keyword evidence="73" id="KW-0511">Multifunctional enzyme</keyword>
<dbReference type="Pfam" id="PF01560">
    <property type="entry name" value="HCV_NS1"/>
    <property type="match status" value="1"/>
</dbReference>
<keyword evidence="37" id="KW-0547">Nucleotide-binding</keyword>
<dbReference type="GO" id="GO:0044167">
    <property type="term" value="C:host cell endoplasmic reticulum membrane"/>
    <property type="evidence" value="ECO:0007669"/>
    <property type="project" value="UniProtKB-SubCell"/>
</dbReference>
<evidence type="ECO:0000256" key="61">
    <source>
        <dbReference type="ARBA" id="ARBA00023065"/>
    </source>
</evidence>
<dbReference type="Proteomes" id="UP000120356">
    <property type="component" value="Segment"/>
</dbReference>
<evidence type="ECO:0000256" key="49">
    <source>
        <dbReference type="ARBA" id="ARBA00022870"/>
    </source>
</evidence>
<dbReference type="Gene3D" id="2.40.10.10">
    <property type="entry name" value="Trypsin-like serine proteases"/>
    <property type="match status" value="1"/>
</dbReference>
<dbReference type="GO" id="GO:0003723">
    <property type="term" value="F:RNA binding"/>
    <property type="evidence" value="ECO:0007669"/>
    <property type="project" value="UniProtKB-KW"/>
</dbReference>
<evidence type="ECO:0000256" key="21">
    <source>
        <dbReference type="ARBA" id="ARBA00022510"/>
    </source>
</evidence>
<keyword evidence="53" id="KW-0693">Viral RNA replication</keyword>
<evidence type="ECO:0000256" key="34">
    <source>
        <dbReference type="ARBA" id="ARBA00022695"/>
    </source>
</evidence>
<evidence type="ECO:0000256" key="28">
    <source>
        <dbReference type="ARBA" id="ARBA00022595"/>
    </source>
</evidence>
<feature type="transmembrane region" description="Helical" evidence="88">
    <location>
        <begin position="718"/>
        <end position="740"/>
    </location>
</feature>
<dbReference type="InterPro" id="IPR043502">
    <property type="entry name" value="DNA/RNA_pol_sf"/>
</dbReference>
<comment type="function">
    <text evidence="81">Cysteine protease required for the proteolytic auto-cleavage between the non-structural proteins NS2 and NS3. The N-terminus of NS3 is required for the function of NS2 protease (active region NS2-3). Promotes the initiation of viral particle assembly by mediating the interaction between structural and non-structural proteins.</text>
</comment>
<evidence type="ECO:0000256" key="50">
    <source>
        <dbReference type="ARBA" id="ARBA00022879"/>
    </source>
</evidence>
<feature type="compositionally biased region" description="Low complexity" evidence="87">
    <location>
        <begin position="32"/>
        <end position="47"/>
    </location>
</feature>
<evidence type="ECO:0000256" key="47">
    <source>
        <dbReference type="ARBA" id="ARBA00022843"/>
    </source>
</evidence>
<keyword evidence="41" id="KW-0788">Thiol protease</keyword>
<dbReference type="Gene3D" id="3.30.70.270">
    <property type="match status" value="2"/>
</dbReference>
<evidence type="ECO:0000256" key="26">
    <source>
        <dbReference type="ARBA" id="ARBA00022570"/>
    </source>
</evidence>
<dbReference type="GO" id="GO:0039520">
    <property type="term" value="P:symbiont-mediated activation of host autophagy"/>
    <property type="evidence" value="ECO:0007669"/>
    <property type="project" value="UniProtKB-KW"/>
</dbReference>
<evidence type="ECO:0000256" key="6">
    <source>
        <dbReference type="ARBA" id="ARBA00004165"/>
    </source>
</evidence>
<evidence type="ECO:0000256" key="37">
    <source>
        <dbReference type="ARBA" id="ARBA00022741"/>
    </source>
</evidence>
<feature type="transmembrane region" description="Helical" evidence="88">
    <location>
        <begin position="1660"/>
        <end position="1683"/>
    </location>
</feature>
<evidence type="ECO:0000256" key="36">
    <source>
        <dbReference type="ARBA" id="ARBA00022723"/>
    </source>
</evidence>
<dbReference type="Gene3D" id="4.10.710.10">
    <property type="entry name" value="Hepatitis C Virus Capsid Protein, Chain A"/>
    <property type="match status" value="1"/>
</dbReference>
<keyword evidence="16" id="KW-1113">Inhibition of host RLR pathway by virus</keyword>
<dbReference type="PROSITE" id="PS51822">
    <property type="entry name" value="HV_PV_NS3_PRO"/>
    <property type="match status" value="1"/>
</dbReference>
<dbReference type="GO" id="GO:0055036">
    <property type="term" value="C:virion membrane"/>
    <property type="evidence" value="ECO:0007669"/>
    <property type="project" value="UniProtKB-SubCell"/>
</dbReference>
<comment type="cofactor">
    <cofactor evidence="3">
        <name>Zn(2+)</name>
        <dbReference type="ChEBI" id="CHEBI:29105"/>
    </cofactor>
</comment>
<dbReference type="Pfam" id="PF01538">
    <property type="entry name" value="HCV_NS2"/>
    <property type="match status" value="1"/>
</dbReference>
<evidence type="ECO:0000256" key="33">
    <source>
        <dbReference type="ARBA" id="ARBA00022692"/>
    </source>
</evidence>
<keyword evidence="15" id="KW-0813">Transport</keyword>
<feature type="transmembrane region" description="Helical" evidence="88">
    <location>
        <begin position="1851"/>
        <end position="1870"/>
    </location>
</feature>
<evidence type="ECO:0000256" key="79">
    <source>
        <dbReference type="ARBA" id="ARBA00023309"/>
    </source>
</evidence>
<dbReference type="FunFam" id="3.30.70.270:FF:000015">
    <property type="entry name" value="Genome polyprotein"/>
    <property type="match status" value="1"/>
</dbReference>
<dbReference type="GO" id="GO:0039694">
    <property type="term" value="P:viral RNA genome replication"/>
    <property type="evidence" value="ECO:0007669"/>
    <property type="project" value="InterPro"/>
</dbReference>
<keyword evidence="63 88" id="KW-0472">Membrane</keyword>
<dbReference type="Gene3D" id="2.20.25.220">
    <property type="entry name" value="Hepatitis C virus NS5A, 1B domain"/>
    <property type="match status" value="1"/>
</dbReference>
<proteinExistence type="inferred from homology"/>
<dbReference type="PROSITE" id="PS50507">
    <property type="entry name" value="RDRP_SSRNA_POS"/>
    <property type="match status" value="1"/>
</dbReference>
<keyword evidence="67" id="KW-0804">Transcription</keyword>
<dbReference type="GO" id="GO:0004252">
    <property type="term" value="F:serine-type endopeptidase activity"/>
    <property type="evidence" value="ECO:0007669"/>
    <property type="project" value="InterPro"/>
</dbReference>
<feature type="transmembrane region" description="Helical" evidence="88">
    <location>
        <begin position="873"/>
        <end position="901"/>
    </location>
</feature>
<keyword evidence="44" id="KW-0862">Zinc</keyword>
<evidence type="ECO:0000256" key="86">
    <source>
        <dbReference type="ARBA" id="ARBA00060471"/>
    </source>
</evidence>
<feature type="compositionally biased region" description="Gly residues" evidence="87">
    <location>
        <begin position="2413"/>
        <end position="2422"/>
    </location>
</feature>
<keyword evidence="31" id="KW-0645">Protease</keyword>
<dbReference type="Gene3D" id="6.10.250.1610">
    <property type="match status" value="1"/>
</dbReference>
<feature type="transmembrane region" description="Helical" evidence="88">
    <location>
        <begin position="815"/>
        <end position="832"/>
    </location>
</feature>
<dbReference type="InterPro" id="IPR044896">
    <property type="entry name" value="HCV_core_chain_A"/>
</dbReference>
<keyword evidence="49" id="KW-1043">Host membrane</keyword>
<comment type="catalytic activity">
    <reaction evidence="1">
        <text>Hydrolysis of four peptide bonds in the viral precursor polyprotein, commonly with Asp or Glu in the P6 position, Cys or Thr in P1 and Ser or Ala in P1'.</text>
        <dbReference type="EC" id="3.4.21.98"/>
    </reaction>
</comment>
<evidence type="ECO:0000256" key="72">
    <source>
        <dbReference type="ARBA" id="ARBA00023258"/>
    </source>
</evidence>
<keyword evidence="58" id="KW-0805">Transcription regulation</keyword>
<evidence type="ECO:0000256" key="51">
    <source>
        <dbReference type="ARBA" id="ARBA00022884"/>
    </source>
</evidence>
<dbReference type="InterPro" id="IPR013193">
    <property type="entry name" value="HCV_NS5a_1B_dom"/>
</dbReference>
<dbReference type="GO" id="GO:0003968">
    <property type="term" value="F:RNA-directed RNA polymerase activity"/>
    <property type="evidence" value="ECO:0007669"/>
    <property type="project" value="UniProtKB-KW"/>
</dbReference>
<evidence type="ECO:0000256" key="54">
    <source>
        <dbReference type="ARBA" id="ARBA00022961"/>
    </source>
</evidence>
<evidence type="ECO:0000256" key="48">
    <source>
        <dbReference type="ARBA" id="ARBA00022844"/>
    </source>
</evidence>
<dbReference type="FunFam" id="3.40.50.300:FF:000557">
    <property type="entry name" value="Genome polyprotein"/>
    <property type="match status" value="1"/>
</dbReference>
<evidence type="ECO:0000256" key="75">
    <source>
        <dbReference type="ARBA" id="ARBA00023280"/>
    </source>
</evidence>
<keyword evidence="65" id="KW-1045">Host mitochondrion</keyword>
<evidence type="ECO:0000256" key="11">
    <source>
        <dbReference type="ARBA" id="ARBA00004482"/>
    </source>
</evidence>
<keyword evidence="69" id="KW-1038">Host endoplasmic reticulum</keyword>
<dbReference type="GO" id="GO:0075512">
    <property type="term" value="P:clathrin-dependent endocytosis of virus by host cell"/>
    <property type="evidence" value="ECO:0007669"/>
    <property type="project" value="UniProtKB-KW"/>
</dbReference>
<evidence type="ECO:0000259" key="92">
    <source>
        <dbReference type="PROSITE" id="PS51693"/>
    </source>
</evidence>
<dbReference type="InterPro" id="IPR042209">
    <property type="entry name" value="HCV_NS2_N"/>
</dbReference>